<gene>
    <name evidence="2" type="ORF">M9458_007811</name>
</gene>
<evidence type="ECO:0000256" key="1">
    <source>
        <dbReference type="SAM" id="MobiDB-lite"/>
    </source>
</evidence>
<comment type="caution">
    <text evidence="2">The sequence shown here is derived from an EMBL/GenBank/DDBJ whole genome shotgun (WGS) entry which is preliminary data.</text>
</comment>
<dbReference type="EMBL" id="JAMKFB020000003">
    <property type="protein sequence ID" value="KAL0199271.1"/>
    <property type="molecule type" value="Genomic_DNA"/>
</dbReference>
<name>A0ABD0RLE0_CIRMR</name>
<evidence type="ECO:0000313" key="2">
    <source>
        <dbReference type="EMBL" id="KAL0199271.1"/>
    </source>
</evidence>
<dbReference type="AlphaFoldDB" id="A0ABD0RLE0"/>
<feature type="compositionally biased region" description="Basic and acidic residues" evidence="1">
    <location>
        <begin position="49"/>
        <end position="58"/>
    </location>
</feature>
<reference evidence="2 3" key="1">
    <citation type="submission" date="2024-05" db="EMBL/GenBank/DDBJ databases">
        <title>Genome sequencing and assembly of Indian major carp, Cirrhinus mrigala (Hamilton, 1822).</title>
        <authorList>
            <person name="Mohindra V."/>
            <person name="Chowdhury L.M."/>
            <person name="Lal K."/>
            <person name="Jena J.K."/>
        </authorList>
    </citation>
    <scope>NUCLEOTIDE SEQUENCE [LARGE SCALE GENOMIC DNA]</scope>
    <source>
        <strain evidence="2">CM1030</strain>
        <tissue evidence="2">Blood</tissue>
    </source>
</reference>
<sequence length="58" mass="6516">MPLTGDELLCPKFQPNIFDSTRCHDCLRQKHLHNTCSSAERAPEQTAARSDDKDTSAK</sequence>
<evidence type="ECO:0000313" key="3">
    <source>
        <dbReference type="Proteomes" id="UP001529510"/>
    </source>
</evidence>
<proteinExistence type="predicted"/>
<dbReference type="Proteomes" id="UP001529510">
    <property type="component" value="Unassembled WGS sequence"/>
</dbReference>
<feature type="non-terminal residue" evidence="2">
    <location>
        <position position="58"/>
    </location>
</feature>
<keyword evidence="3" id="KW-1185">Reference proteome</keyword>
<feature type="region of interest" description="Disordered" evidence="1">
    <location>
        <begin position="36"/>
        <end position="58"/>
    </location>
</feature>
<accession>A0ABD0RLE0</accession>
<organism evidence="2 3">
    <name type="scientific">Cirrhinus mrigala</name>
    <name type="common">Mrigala</name>
    <dbReference type="NCBI Taxonomy" id="683832"/>
    <lineage>
        <taxon>Eukaryota</taxon>
        <taxon>Metazoa</taxon>
        <taxon>Chordata</taxon>
        <taxon>Craniata</taxon>
        <taxon>Vertebrata</taxon>
        <taxon>Euteleostomi</taxon>
        <taxon>Actinopterygii</taxon>
        <taxon>Neopterygii</taxon>
        <taxon>Teleostei</taxon>
        <taxon>Ostariophysi</taxon>
        <taxon>Cypriniformes</taxon>
        <taxon>Cyprinidae</taxon>
        <taxon>Labeoninae</taxon>
        <taxon>Labeonini</taxon>
        <taxon>Cirrhinus</taxon>
    </lineage>
</organism>
<protein>
    <submittedName>
        <fullName evidence="2">Uncharacterized protein</fullName>
    </submittedName>
</protein>